<sequence length="258" mass="29399">MRNQNYFSDEIVKDSGNENVLVHQLDLSSFGSIRKFAAIINETEERLDVLCHNAGYANYFSNAISVDGIEMTMATNHYGPFLLTHLLIDLMKRTAAKSSDPCRIVVVASKTHTLSFMDPTNDYHLNPIGFFLPGLIYGNSKFANFLFTYECARRLKDFNITVNCLHPGVIDTGIWRNATFPLNIIFSIGKLFFKNVNEGIQTTLYVMLSDDLNEITGKYFRNCKIGRPRVDVNNISWQMTMWEASKKICQLTPNDPRI</sequence>
<accession>A0A9J6BKC7</accession>
<evidence type="ECO:0000313" key="2">
    <source>
        <dbReference type="EMBL" id="KAG5670055.1"/>
    </source>
</evidence>
<comment type="caution">
    <text evidence="2">The sequence shown here is derived from an EMBL/GenBank/DDBJ whole genome shotgun (WGS) entry which is preliminary data.</text>
</comment>
<dbReference type="EMBL" id="JADBJN010000003">
    <property type="protein sequence ID" value="KAG5670055.1"/>
    <property type="molecule type" value="Genomic_DNA"/>
</dbReference>
<evidence type="ECO:0000313" key="3">
    <source>
        <dbReference type="Proteomes" id="UP001107558"/>
    </source>
</evidence>
<organism evidence="2 3">
    <name type="scientific">Polypedilum vanderplanki</name>
    <name type="common">Sleeping chironomid midge</name>
    <dbReference type="NCBI Taxonomy" id="319348"/>
    <lineage>
        <taxon>Eukaryota</taxon>
        <taxon>Metazoa</taxon>
        <taxon>Ecdysozoa</taxon>
        <taxon>Arthropoda</taxon>
        <taxon>Hexapoda</taxon>
        <taxon>Insecta</taxon>
        <taxon>Pterygota</taxon>
        <taxon>Neoptera</taxon>
        <taxon>Endopterygota</taxon>
        <taxon>Diptera</taxon>
        <taxon>Nematocera</taxon>
        <taxon>Chironomoidea</taxon>
        <taxon>Chironomidae</taxon>
        <taxon>Chironominae</taxon>
        <taxon>Polypedilum</taxon>
        <taxon>Polypedilum</taxon>
    </lineage>
</organism>
<dbReference type="Proteomes" id="UP001107558">
    <property type="component" value="Chromosome 3"/>
</dbReference>
<dbReference type="Pfam" id="PF00106">
    <property type="entry name" value="adh_short"/>
    <property type="match status" value="2"/>
</dbReference>
<dbReference type="Gene3D" id="3.40.50.720">
    <property type="entry name" value="NAD(P)-binding Rossmann-like Domain"/>
    <property type="match status" value="1"/>
</dbReference>
<proteinExistence type="predicted"/>
<dbReference type="AlphaFoldDB" id="A0A9J6BKC7"/>
<dbReference type="PANTHER" id="PTHR43157:SF66">
    <property type="entry name" value="WW DOMAIN-CONTAINING OXIDOREDUCTASE-LIKE PROTEIN"/>
    <property type="match status" value="1"/>
</dbReference>
<dbReference type="InterPro" id="IPR036291">
    <property type="entry name" value="NAD(P)-bd_dom_sf"/>
</dbReference>
<dbReference type="OrthoDB" id="191139at2759"/>
<dbReference type="SUPFAM" id="SSF51735">
    <property type="entry name" value="NAD(P)-binding Rossmann-fold domains"/>
    <property type="match status" value="1"/>
</dbReference>
<gene>
    <name evidence="2" type="ORF">PVAND_000341</name>
</gene>
<reference evidence="2" key="1">
    <citation type="submission" date="2021-03" db="EMBL/GenBank/DDBJ databases">
        <title>Chromosome level genome of the anhydrobiotic midge Polypedilum vanderplanki.</title>
        <authorList>
            <person name="Yoshida Y."/>
            <person name="Kikawada T."/>
            <person name="Gusev O."/>
        </authorList>
    </citation>
    <scope>NUCLEOTIDE SEQUENCE</scope>
    <source>
        <strain evidence="2">NIAS01</strain>
        <tissue evidence="2">Whole body or cell culture</tissue>
    </source>
</reference>
<evidence type="ECO:0000256" key="1">
    <source>
        <dbReference type="ARBA" id="ARBA00023002"/>
    </source>
</evidence>
<dbReference type="InterPro" id="IPR002347">
    <property type="entry name" value="SDR_fam"/>
</dbReference>
<name>A0A9J6BKC7_POLVA</name>
<dbReference type="GO" id="GO:0016491">
    <property type="term" value="F:oxidoreductase activity"/>
    <property type="evidence" value="ECO:0007669"/>
    <property type="project" value="UniProtKB-KW"/>
</dbReference>
<protein>
    <submittedName>
        <fullName evidence="2">Uncharacterized protein</fullName>
    </submittedName>
</protein>
<keyword evidence="3" id="KW-1185">Reference proteome</keyword>
<dbReference type="PANTHER" id="PTHR43157">
    <property type="entry name" value="PHOSPHATIDYLINOSITOL-GLYCAN BIOSYNTHESIS CLASS F PROTEIN-RELATED"/>
    <property type="match status" value="1"/>
</dbReference>
<keyword evidence="1" id="KW-0560">Oxidoreductase</keyword>